<sequence>MNETVAIDTLGTERLEIVSSADRLAAVESAWTELWQRTDSLIFQSHGWISAWWGTVRDRDQRSLRIGLIWNGDRLVAVIPLAIGRRKGLRFLEWAATSYTDYGDILVAPECSQSALDQLWARVWSKGGFDIAFINRLLPDAAAQRVFKPGVSGGIKLRRDHREEVSYRVAGQWANGAEWLATHPKKTRQNYRRGLKMLEEAGEVKFRLLAPDEPLAPVLERLSVLKRRWLVQQSLESDLFQEGEAVLAALVDVLARAGVLRIFVIECNGAMVAVSINIVQNDVMMAFVTTYDPEFSRASPGMVLIVDYIQWSIDHGLRMVDFLCGGYAFKSRFATEGVTLQSVLGARTPQGKLASFADRVRQKIKNRRAIGSEQATLPEEAA</sequence>
<proteinExistence type="predicted"/>
<accession>A0ABS9QEQ3</accession>
<dbReference type="SUPFAM" id="SSF55729">
    <property type="entry name" value="Acyl-CoA N-acyltransferases (Nat)"/>
    <property type="match status" value="1"/>
</dbReference>
<reference evidence="2 3" key="1">
    <citation type="submission" date="2022-02" db="EMBL/GenBank/DDBJ databases">
        <title>Draft genome sequence of Mezorhizobium retamae strain IRAMC:0171 isolated from Retama raetam nodules.</title>
        <authorList>
            <person name="Bengaied R."/>
            <person name="Sbissi I."/>
            <person name="Huber K."/>
            <person name="Ghodbane F."/>
            <person name="Nouioui I."/>
            <person name="Tarhouni M."/>
            <person name="Gtari M."/>
        </authorList>
    </citation>
    <scope>NUCLEOTIDE SEQUENCE [LARGE SCALE GENOMIC DNA]</scope>
    <source>
        <strain evidence="2 3">IRAMC:0171</strain>
    </source>
</reference>
<organism evidence="2 3">
    <name type="scientific">Mesorhizobium retamae</name>
    <dbReference type="NCBI Taxonomy" id="2912854"/>
    <lineage>
        <taxon>Bacteria</taxon>
        <taxon>Pseudomonadati</taxon>
        <taxon>Pseudomonadota</taxon>
        <taxon>Alphaproteobacteria</taxon>
        <taxon>Hyphomicrobiales</taxon>
        <taxon>Phyllobacteriaceae</taxon>
        <taxon>Mesorhizobium</taxon>
    </lineage>
</organism>
<dbReference type="GO" id="GO:0016746">
    <property type="term" value="F:acyltransferase activity"/>
    <property type="evidence" value="ECO:0007669"/>
    <property type="project" value="UniProtKB-KW"/>
</dbReference>
<dbReference type="RefSeq" id="WP_239365499.1">
    <property type="nucleotide sequence ID" value="NZ_JAKREW010000010.1"/>
</dbReference>
<dbReference type="Proteomes" id="UP001201701">
    <property type="component" value="Unassembled WGS sequence"/>
</dbReference>
<keyword evidence="3" id="KW-1185">Reference proteome</keyword>
<gene>
    <name evidence="2" type="ORF">L4923_12790</name>
</gene>
<name>A0ABS9QEQ3_9HYPH</name>
<feature type="domain" description="BioF2-like acetyltransferase" evidence="1">
    <location>
        <begin position="185"/>
        <end position="331"/>
    </location>
</feature>
<keyword evidence="2" id="KW-0808">Transferase</keyword>
<evidence type="ECO:0000313" key="2">
    <source>
        <dbReference type="EMBL" id="MCG7505892.1"/>
    </source>
</evidence>
<dbReference type="EMBL" id="JAKREW010000010">
    <property type="protein sequence ID" value="MCG7505892.1"/>
    <property type="molecule type" value="Genomic_DNA"/>
</dbReference>
<dbReference type="InterPro" id="IPR016181">
    <property type="entry name" value="Acyl_CoA_acyltransferase"/>
</dbReference>
<evidence type="ECO:0000259" key="1">
    <source>
        <dbReference type="Pfam" id="PF13480"/>
    </source>
</evidence>
<comment type="caution">
    <text evidence="2">The sequence shown here is derived from an EMBL/GenBank/DDBJ whole genome shotgun (WGS) entry which is preliminary data.</text>
</comment>
<dbReference type="Pfam" id="PF13480">
    <property type="entry name" value="Acetyltransf_6"/>
    <property type="match status" value="1"/>
</dbReference>
<dbReference type="InterPro" id="IPR038740">
    <property type="entry name" value="BioF2-like_GNAT_dom"/>
</dbReference>
<dbReference type="Gene3D" id="3.40.630.30">
    <property type="match status" value="1"/>
</dbReference>
<evidence type="ECO:0000313" key="3">
    <source>
        <dbReference type="Proteomes" id="UP001201701"/>
    </source>
</evidence>
<dbReference type="EC" id="2.3.1.-" evidence="2"/>
<keyword evidence="2" id="KW-0012">Acyltransferase</keyword>
<protein>
    <submittedName>
        <fullName evidence="2">GNAT family N-acetyltransferase</fullName>
        <ecNumber evidence="2">2.3.1.-</ecNumber>
    </submittedName>
</protein>